<sequence length="154" mass="17691">MEHGPHPPPFTREGILSLNDGSLSLEQARNLFNVDLLTFKAKLMQESILVWNEVNGLKVRVHGCDDKKAIVISFCDRTKYYLVNGTDPFEDVIRNMIERDLKLSRGDYELFYFNEAIERDVDIETDLDWHNAVAYFDAIGTAMFLECNYPLPAA</sequence>
<dbReference type="AlphaFoldDB" id="A0A2U1P991"/>
<accession>A0A2U1P991</accession>
<keyword evidence="2" id="KW-1185">Reference proteome</keyword>
<dbReference type="EMBL" id="PKPP01001486">
    <property type="protein sequence ID" value="PWA82308.1"/>
    <property type="molecule type" value="Genomic_DNA"/>
</dbReference>
<gene>
    <name evidence="1" type="ORF">CTI12_AA179970</name>
</gene>
<comment type="caution">
    <text evidence="1">The sequence shown here is derived from an EMBL/GenBank/DDBJ whole genome shotgun (WGS) entry which is preliminary data.</text>
</comment>
<protein>
    <submittedName>
        <fullName evidence="1">Uncharacterized protein</fullName>
    </submittedName>
</protein>
<evidence type="ECO:0000313" key="1">
    <source>
        <dbReference type="EMBL" id="PWA82308.1"/>
    </source>
</evidence>
<dbReference type="Proteomes" id="UP000245207">
    <property type="component" value="Unassembled WGS sequence"/>
</dbReference>
<organism evidence="1 2">
    <name type="scientific">Artemisia annua</name>
    <name type="common">Sweet wormwood</name>
    <dbReference type="NCBI Taxonomy" id="35608"/>
    <lineage>
        <taxon>Eukaryota</taxon>
        <taxon>Viridiplantae</taxon>
        <taxon>Streptophyta</taxon>
        <taxon>Embryophyta</taxon>
        <taxon>Tracheophyta</taxon>
        <taxon>Spermatophyta</taxon>
        <taxon>Magnoliopsida</taxon>
        <taxon>eudicotyledons</taxon>
        <taxon>Gunneridae</taxon>
        <taxon>Pentapetalae</taxon>
        <taxon>asterids</taxon>
        <taxon>campanulids</taxon>
        <taxon>Asterales</taxon>
        <taxon>Asteraceae</taxon>
        <taxon>Asteroideae</taxon>
        <taxon>Anthemideae</taxon>
        <taxon>Artemisiinae</taxon>
        <taxon>Artemisia</taxon>
    </lineage>
</organism>
<reference evidence="1 2" key="1">
    <citation type="journal article" date="2018" name="Mol. Plant">
        <title>The genome of Artemisia annua provides insight into the evolution of Asteraceae family and artemisinin biosynthesis.</title>
        <authorList>
            <person name="Shen Q."/>
            <person name="Zhang L."/>
            <person name="Liao Z."/>
            <person name="Wang S."/>
            <person name="Yan T."/>
            <person name="Shi P."/>
            <person name="Liu M."/>
            <person name="Fu X."/>
            <person name="Pan Q."/>
            <person name="Wang Y."/>
            <person name="Lv Z."/>
            <person name="Lu X."/>
            <person name="Zhang F."/>
            <person name="Jiang W."/>
            <person name="Ma Y."/>
            <person name="Chen M."/>
            <person name="Hao X."/>
            <person name="Li L."/>
            <person name="Tang Y."/>
            <person name="Lv G."/>
            <person name="Zhou Y."/>
            <person name="Sun X."/>
            <person name="Brodelius P.E."/>
            <person name="Rose J.K.C."/>
            <person name="Tang K."/>
        </authorList>
    </citation>
    <scope>NUCLEOTIDE SEQUENCE [LARGE SCALE GENOMIC DNA]</scope>
    <source>
        <strain evidence="2">cv. Huhao1</strain>
        <tissue evidence="1">Leaf</tissue>
    </source>
</reference>
<name>A0A2U1P991_ARTAN</name>
<proteinExistence type="predicted"/>
<evidence type="ECO:0000313" key="2">
    <source>
        <dbReference type="Proteomes" id="UP000245207"/>
    </source>
</evidence>